<comment type="caution">
    <text evidence="2">The sequence shown here is derived from an EMBL/GenBank/DDBJ whole genome shotgun (WGS) entry which is preliminary data.</text>
</comment>
<dbReference type="InterPro" id="IPR001296">
    <property type="entry name" value="Glyco_trans_1"/>
</dbReference>
<dbReference type="Pfam" id="PF00534">
    <property type="entry name" value="Glycos_transf_1"/>
    <property type="match status" value="1"/>
</dbReference>
<evidence type="ECO:0000313" key="2">
    <source>
        <dbReference type="EMBL" id="MCK8480548.1"/>
    </source>
</evidence>
<accession>A0ABT0H865</accession>
<proteinExistence type="predicted"/>
<dbReference type="Proteomes" id="UP001203687">
    <property type="component" value="Unassembled WGS sequence"/>
</dbReference>
<evidence type="ECO:0000313" key="3">
    <source>
        <dbReference type="Proteomes" id="UP001203687"/>
    </source>
</evidence>
<dbReference type="EMBL" id="JALPQF010000006">
    <property type="protein sequence ID" value="MCK8480548.1"/>
    <property type="molecule type" value="Genomic_DNA"/>
</dbReference>
<evidence type="ECO:0000259" key="1">
    <source>
        <dbReference type="Pfam" id="PF00534"/>
    </source>
</evidence>
<dbReference type="Gene3D" id="3.40.50.2000">
    <property type="entry name" value="Glycogen Phosphorylase B"/>
    <property type="match status" value="2"/>
</dbReference>
<dbReference type="CDD" id="cd03801">
    <property type="entry name" value="GT4_PimA-like"/>
    <property type="match status" value="1"/>
</dbReference>
<gene>
    <name evidence="2" type="ORF">MUY34_07950</name>
</gene>
<keyword evidence="3" id="KW-1185">Reference proteome</keyword>
<dbReference type="PANTHER" id="PTHR12526:SF637">
    <property type="entry name" value="GLYCOSYLTRANSFERASE EPSF-RELATED"/>
    <property type="match status" value="1"/>
</dbReference>
<sequence length="356" mass="40611">MSSQKIKIFLGAYLNSTNAQNLNALALAHHLDKSRFKVFGLSLYSGNLKLEPIKGVSIFRCFNPLRISKYLGYLWGILNCDVAYLPKRELVSWTSFWLRLLHKKSFSTVEGILDEKNLESAIQTRGSYDNVIRSFQMFDRLYSITKFLKTYNQLEHHITTESKPLYLGTNTKTFLNTEKQITKLSNVIYIGRLLERKGVYDVLDAAKAFPELQFHLVGDGQEREAIKKHITQEQLANVKLHGIIDHSVLNELLKTIDLHVLPSRSEGFPKVILETAAAGVPSIVYNDYGASEWISHLENGFVVQSPTEIGNTIQSLLEQPELLQLNSKNAIALAKQFDWNIVIKQWEQEISNLYHS</sequence>
<dbReference type="SUPFAM" id="SSF53756">
    <property type="entry name" value="UDP-Glycosyltransferase/glycogen phosphorylase"/>
    <property type="match status" value="1"/>
</dbReference>
<name>A0ABT0H865_9FLAO</name>
<dbReference type="PANTHER" id="PTHR12526">
    <property type="entry name" value="GLYCOSYLTRANSFERASE"/>
    <property type="match status" value="1"/>
</dbReference>
<protein>
    <submittedName>
        <fullName evidence="2">Glycosyltransferase family 4 protein</fullName>
    </submittedName>
</protein>
<reference evidence="2" key="1">
    <citation type="submission" date="2022-04" db="EMBL/GenBank/DDBJ databases">
        <authorList>
            <person name="Ren T."/>
        </authorList>
    </citation>
    <scope>NUCLEOTIDE SEQUENCE</scope>
    <source>
        <strain evidence="2">F63249</strain>
    </source>
</reference>
<dbReference type="RefSeq" id="WP_248412631.1">
    <property type="nucleotide sequence ID" value="NZ_JALPQF010000006.1"/>
</dbReference>
<feature type="domain" description="Glycosyl transferase family 1" evidence="1">
    <location>
        <begin position="185"/>
        <end position="330"/>
    </location>
</feature>
<organism evidence="2 3">
    <name type="scientific">Psychroserpens algicola</name>
    <dbReference type="NCBI Taxonomy" id="1719034"/>
    <lineage>
        <taxon>Bacteria</taxon>
        <taxon>Pseudomonadati</taxon>
        <taxon>Bacteroidota</taxon>
        <taxon>Flavobacteriia</taxon>
        <taxon>Flavobacteriales</taxon>
        <taxon>Flavobacteriaceae</taxon>
        <taxon>Psychroserpens</taxon>
    </lineage>
</organism>